<reference evidence="4" key="1">
    <citation type="submission" date="2017-06" db="EMBL/GenBank/DDBJ databases">
        <title>Genome analysis of Fimbriiglobus ruber SP5, the first member of the order Planctomycetales with confirmed chitinolytic capability.</title>
        <authorList>
            <person name="Ravin N.V."/>
            <person name="Rakitin A.L."/>
            <person name="Ivanova A.A."/>
            <person name="Beletsky A.V."/>
            <person name="Kulichevskaya I.S."/>
            <person name="Mardanov A.V."/>
            <person name="Dedysh S.N."/>
        </authorList>
    </citation>
    <scope>NUCLEOTIDE SEQUENCE [LARGE SCALE GENOMIC DNA]</scope>
    <source>
        <strain evidence="4">SP5</strain>
    </source>
</reference>
<evidence type="ECO:0000256" key="1">
    <source>
        <dbReference type="ARBA" id="ARBA00022679"/>
    </source>
</evidence>
<name>A0A225DRG2_9BACT</name>
<dbReference type="PANTHER" id="PTHR19136:SF81">
    <property type="entry name" value="MOLYBDENUM COFACTOR GUANYLYLTRANSFERASE"/>
    <property type="match status" value="1"/>
</dbReference>
<protein>
    <submittedName>
        <fullName evidence="3">Molybdopterin-guanine dinucleotide biosynthesis protein MobA</fullName>
    </submittedName>
</protein>
<dbReference type="Proteomes" id="UP000214646">
    <property type="component" value="Unassembled WGS sequence"/>
</dbReference>
<evidence type="ECO:0000259" key="2">
    <source>
        <dbReference type="Pfam" id="PF12804"/>
    </source>
</evidence>
<dbReference type="EMBL" id="NIDE01000004">
    <property type="protein sequence ID" value="OWK43982.1"/>
    <property type="molecule type" value="Genomic_DNA"/>
</dbReference>
<dbReference type="Pfam" id="PF12804">
    <property type="entry name" value="NTP_transf_3"/>
    <property type="match status" value="1"/>
</dbReference>
<feature type="domain" description="MobA-like NTP transferase" evidence="2">
    <location>
        <begin position="2"/>
        <end position="99"/>
    </location>
</feature>
<organism evidence="3 4">
    <name type="scientific">Fimbriiglobus ruber</name>
    <dbReference type="NCBI Taxonomy" id="1908690"/>
    <lineage>
        <taxon>Bacteria</taxon>
        <taxon>Pseudomonadati</taxon>
        <taxon>Planctomycetota</taxon>
        <taxon>Planctomycetia</taxon>
        <taxon>Gemmatales</taxon>
        <taxon>Gemmataceae</taxon>
        <taxon>Fimbriiglobus</taxon>
    </lineage>
</organism>
<comment type="caution">
    <text evidence="3">The sequence shown here is derived from an EMBL/GenBank/DDBJ whole genome shotgun (WGS) entry which is preliminary data.</text>
</comment>
<keyword evidence="1" id="KW-0808">Transferase</keyword>
<dbReference type="InterPro" id="IPR029044">
    <property type="entry name" value="Nucleotide-diphossugar_trans"/>
</dbReference>
<dbReference type="GO" id="GO:0016779">
    <property type="term" value="F:nucleotidyltransferase activity"/>
    <property type="evidence" value="ECO:0007669"/>
    <property type="project" value="TreeGrafter"/>
</dbReference>
<dbReference type="SUPFAM" id="SSF53448">
    <property type="entry name" value="Nucleotide-diphospho-sugar transferases"/>
    <property type="match status" value="1"/>
</dbReference>
<keyword evidence="4" id="KW-1185">Reference proteome</keyword>
<accession>A0A225DRG2</accession>
<evidence type="ECO:0000313" key="3">
    <source>
        <dbReference type="EMBL" id="OWK43982.1"/>
    </source>
</evidence>
<dbReference type="AlphaFoldDB" id="A0A225DRG2"/>
<gene>
    <name evidence="3" type="ORF">FRUB_03581</name>
</gene>
<proteinExistence type="predicted"/>
<dbReference type="InterPro" id="IPR025877">
    <property type="entry name" value="MobA-like_NTP_Trfase"/>
</dbReference>
<dbReference type="Gene3D" id="3.90.550.10">
    <property type="entry name" value="Spore Coat Polysaccharide Biosynthesis Protein SpsA, Chain A"/>
    <property type="match status" value="1"/>
</dbReference>
<sequence length="142" mass="15041">MRDAAVGHGPLRGLAAGLDALAGKVDAAYLSACDAPFLRAAFVKRVVDALDEPTPESDRRWVAAVPRIDGFFHPLAAAFRLPVRADVAALLDAGERRMSALFGVVPTRHLGPADFAAVDPSLQSLRNLNAPAEYEAALRELG</sequence>
<evidence type="ECO:0000313" key="4">
    <source>
        <dbReference type="Proteomes" id="UP000214646"/>
    </source>
</evidence>
<dbReference type="PANTHER" id="PTHR19136">
    <property type="entry name" value="MOLYBDENUM COFACTOR GUANYLYLTRANSFERASE"/>
    <property type="match status" value="1"/>
</dbReference>